<dbReference type="AlphaFoldDB" id="A0A1B9N8G4"/>
<name>A0A1B9N8G4_9MICO</name>
<dbReference type="STRING" id="904291.A7J15_09850"/>
<proteinExistence type="predicted"/>
<evidence type="ECO:0000313" key="2">
    <source>
        <dbReference type="EMBL" id="OCG72889.1"/>
    </source>
</evidence>
<feature type="compositionally biased region" description="Acidic residues" evidence="1">
    <location>
        <begin position="115"/>
        <end position="145"/>
    </location>
</feature>
<protein>
    <submittedName>
        <fullName evidence="2">DNA primase</fullName>
    </submittedName>
</protein>
<dbReference type="Pfam" id="PF11228">
    <property type="entry name" value="DUF3027"/>
    <property type="match status" value="1"/>
</dbReference>
<feature type="compositionally biased region" description="Acidic residues" evidence="1">
    <location>
        <begin position="157"/>
        <end position="201"/>
    </location>
</feature>
<keyword evidence="3" id="KW-1185">Reference proteome</keyword>
<comment type="caution">
    <text evidence="2">The sequence shown here is derived from an EMBL/GenBank/DDBJ whole genome shotgun (WGS) entry which is preliminary data.</text>
</comment>
<feature type="region of interest" description="Disordered" evidence="1">
    <location>
        <begin position="105"/>
        <end position="201"/>
    </location>
</feature>
<dbReference type="Proteomes" id="UP000093355">
    <property type="component" value="Unassembled WGS sequence"/>
</dbReference>
<reference evidence="2 3" key="1">
    <citation type="submission" date="2016-05" db="EMBL/GenBank/DDBJ databases">
        <authorList>
            <person name="Lavstsen T."/>
            <person name="Jespersen J.S."/>
        </authorList>
    </citation>
    <scope>NUCLEOTIDE SEQUENCE [LARGE SCALE GENOMIC DNA]</scope>
    <source>
        <strain evidence="2 3">YLB-01</strain>
    </source>
</reference>
<evidence type="ECO:0000256" key="1">
    <source>
        <dbReference type="SAM" id="MobiDB-lite"/>
    </source>
</evidence>
<accession>A0A1B9N8G4</accession>
<dbReference type="InterPro" id="IPR021391">
    <property type="entry name" value="DUF3027"/>
</dbReference>
<organism evidence="2 3">
    <name type="scientific">Microbacterium sediminis</name>
    <dbReference type="NCBI Taxonomy" id="904291"/>
    <lineage>
        <taxon>Bacteria</taxon>
        <taxon>Bacillati</taxon>
        <taxon>Actinomycetota</taxon>
        <taxon>Actinomycetes</taxon>
        <taxon>Micrococcales</taxon>
        <taxon>Microbacteriaceae</taxon>
        <taxon>Microbacterium</taxon>
    </lineage>
</organism>
<gene>
    <name evidence="2" type="ORF">A7J15_09850</name>
</gene>
<evidence type="ECO:0000313" key="3">
    <source>
        <dbReference type="Proteomes" id="UP000093355"/>
    </source>
</evidence>
<dbReference type="EMBL" id="LXMD01000028">
    <property type="protein sequence ID" value="OCG72889.1"/>
    <property type="molecule type" value="Genomic_DNA"/>
</dbReference>
<sequence length="201" mass="21916">MPDARLLEAHDLALEALREITPASSIGAPAGHRVEPDGVVSLLFENTMRGYPGWYWTVSLAVVEDAEPTVLEAELLPGEGALLAPEWVPWAVRLKEYQAAQAAAAEAEANRGDDETADDLDADEDDDDLDEDDLDDELDDEDFDADATPILHSGDVDGVDIDELDESDEDDSDDDESNDEDSDDDDSDDESDDDESDDEDE</sequence>